<dbReference type="AlphaFoldDB" id="A0A067H5X9"/>
<evidence type="ECO:0000313" key="3">
    <source>
        <dbReference type="EMBL" id="KDO83102.1"/>
    </source>
</evidence>
<dbReference type="PROSITE" id="PS50090">
    <property type="entry name" value="MYB_LIKE"/>
    <property type="match status" value="1"/>
</dbReference>
<dbReference type="InterPro" id="IPR001005">
    <property type="entry name" value="SANT/Myb"/>
</dbReference>
<evidence type="ECO:0000313" key="4">
    <source>
        <dbReference type="Proteomes" id="UP000027120"/>
    </source>
</evidence>
<feature type="region of interest" description="Disordered" evidence="1">
    <location>
        <begin position="332"/>
        <end position="409"/>
    </location>
</feature>
<dbReference type="GO" id="GO:0000118">
    <property type="term" value="C:histone deacetylase complex"/>
    <property type="evidence" value="ECO:0000318"/>
    <property type="project" value="GO_Central"/>
</dbReference>
<sequence>MGFKRPFDDEEFQELPYKHSRQLDINNKMIRFSEFGPCDAASEKHDTSGEDGSGFYEHQWHEASENGTVANELTNLVDKDFETSGPLSWVTSSSCEEDAGSGSTTHAPLSLEHFEYDYPRRTFVPFEDSYSSLLDRSPRKQVPLGPNHQAILPSWDRSMGKNILDGKAMLRGNNSLDHLGSHNVVDNDNEEKWMGTCIIPMPDSNSFAHNIDQVGRDIMDCDCLDEGSIRCVQQHVMEAREKLLKSLGHEKFVKLGLCDMGEEVSCKWSEEEEQVFHEVVYSNPFSLGRNFWKQLSSVFPSRTKKEIVSYYFNVFVLRRRAVQNRSDLLEIDSDDDEWHGGYGSSGEIRISEEDEDSAIESPVDQENADCGEDSSDEDDDDGDDSDGDVGDGGGEVTGETCGTDHVSDTNIAKSFDEGGFDAVVPHMDKIPGDAGDDFNVEDESCTSFEFQPDMSDSCGAIDAAHALQLSGVRTEHGKALHGRLDGYNDLVGPMNLLDSCDAKVWDARYLSPIKGVELLPTCNIIEEIFGQGTWDTKTRND</sequence>
<organism evidence="3 4">
    <name type="scientific">Citrus sinensis</name>
    <name type="common">Sweet orange</name>
    <name type="synonym">Citrus aurantium var. sinensis</name>
    <dbReference type="NCBI Taxonomy" id="2711"/>
    <lineage>
        <taxon>Eukaryota</taxon>
        <taxon>Viridiplantae</taxon>
        <taxon>Streptophyta</taxon>
        <taxon>Embryophyta</taxon>
        <taxon>Tracheophyta</taxon>
        <taxon>Spermatophyta</taxon>
        <taxon>Magnoliopsida</taxon>
        <taxon>eudicotyledons</taxon>
        <taxon>Gunneridae</taxon>
        <taxon>Pentapetalae</taxon>
        <taxon>rosids</taxon>
        <taxon>malvids</taxon>
        <taxon>Sapindales</taxon>
        <taxon>Rutaceae</taxon>
        <taxon>Aurantioideae</taxon>
        <taxon>Citrus</taxon>
    </lineage>
</organism>
<dbReference type="SUPFAM" id="SSF46689">
    <property type="entry name" value="Homeodomain-like"/>
    <property type="match status" value="1"/>
</dbReference>
<dbReference type="Proteomes" id="UP000027120">
    <property type="component" value="Unassembled WGS sequence"/>
</dbReference>
<dbReference type="eggNOG" id="ENOG502QSPI">
    <property type="taxonomic scope" value="Eukaryota"/>
</dbReference>
<reference evidence="3 4" key="1">
    <citation type="submission" date="2014-04" db="EMBL/GenBank/DDBJ databases">
        <authorList>
            <consortium name="International Citrus Genome Consortium"/>
            <person name="Gmitter F."/>
            <person name="Chen C."/>
            <person name="Farmerie W."/>
            <person name="Harkins T."/>
            <person name="Desany B."/>
            <person name="Mohiuddin M."/>
            <person name="Kodira C."/>
            <person name="Borodovsky M."/>
            <person name="Lomsadze A."/>
            <person name="Burns P."/>
            <person name="Jenkins J."/>
            <person name="Prochnik S."/>
            <person name="Shu S."/>
            <person name="Chapman J."/>
            <person name="Pitluck S."/>
            <person name="Schmutz J."/>
            <person name="Rokhsar D."/>
        </authorList>
    </citation>
    <scope>NUCLEOTIDE SEQUENCE</scope>
</reference>
<keyword evidence="4" id="KW-1185">Reference proteome</keyword>
<evidence type="ECO:0000256" key="1">
    <source>
        <dbReference type="SAM" id="MobiDB-lite"/>
    </source>
</evidence>
<dbReference type="CDD" id="cd00167">
    <property type="entry name" value="SANT"/>
    <property type="match status" value="1"/>
</dbReference>
<dbReference type="PANTHER" id="PTHR46872:SF5">
    <property type="entry name" value="MYB-LIKE DOMAIN-CONTAINING PROTEIN"/>
    <property type="match status" value="1"/>
</dbReference>
<protein>
    <recommendedName>
        <fullName evidence="2">Myb-like domain-containing protein</fullName>
    </recommendedName>
</protein>
<dbReference type="EMBL" id="KK784875">
    <property type="protein sequence ID" value="KDO83102.1"/>
    <property type="molecule type" value="Genomic_DNA"/>
</dbReference>
<feature type="domain" description="Myb-like" evidence="2">
    <location>
        <begin position="267"/>
        <end position="315"/>
    </location>
</feature>
<dbReference type="PANTHER" id="PTHR46872">
    <property type="entry name" value="DNA BINDING PROTEIN"/>
    <property type="match status" value="1"/>
</dbReference>
<dbReference type="Gene3D" id="1.10.10.60">
    <property type="entry name" value="Homeodomain-like"/>
    <property type="match status" value="1"/>
</dbReference>
<dbReference type="STRING" id="2711.A0A067H5X9"/>
<accession>A0A067H5X9</accession>
<dbReference type="PaxDb" id="2711-XP_006483051.1"/>
<gene>
    <name evidence="3" type="ORF">CISIN_1g009163mg</name>
</gene>
<name>A0A067H5X9_CITSI</name>
<feature type="compositionally biased region" description="Acidic residues" evidence="1">
    <location>
        <begin position="366"/>
        <end position="389"/>
    </location>
</feature>
<dbReference type="Pfam" id="PF00249">
    <property type="entry name" value="Myb_DNA-binding"/>
    <property type="match status" value="1"/>
</dbReference>
<dbReference type="InterPro" id="IPR009057">
    <property type="entry name" value="Homeodomain-like_sf"/>
</dbReference>
<dbReference type="SMART" id="SM00717">
    <property type="entry name" value="SANT"/>
    <property type="match status" value="1"/>
</dbReference>
<evidence type="ECO:0000259" key="2">
    <source>
        <dbReference type="PROSITE" id="PS50090"/>
    </source>
</evidence>
<proteinExistence type="predicted"/>